<keyword evidence="4" id="KW-1185">Reference proteome</keyword>
<dbReference type="InterPro" id="IPR007844">
    <property type="entry name" value="AsmA"/>
</dbReference>
<evidence type="ECO:0000313" key="3">
    <source>
        <dbReference type="EMBL" id="MXR37328.1"/>
    </source>
</evidence>
<evidence type="ECO:0000256" key="1">
    <source>
        <dbReference type="SAM" id="Phobius"/>
    </source>
</evidence>
<name>A0A845BQ87_9NEIS</name>
<comment type="caution">
    <text evidence="3">The sequence shown here is derived from an EMBL/GenBank/DDBJ whole genome shotgun (WGS) entry which is preliminary data.</text>
</comment>
<dbReference type="InterPro" id="IPR052894">
    <property type="entry name" value="AsmA-related"/>
</dbReference>
<evidence type="ECO:0000313" key="4">
    <source>
        <dbReference type="Proteomes" id="UP000467214"/>
    </source>
</evidence>
<dbReference type="PANTHER" id="PTHR30441">
    <property type="entry name" value="DUF748 DOMAIN-CONTAINING PROTEIN"/>
    <property type="match status" value="1"/>
</dbReference>
<reference evidence="3 4" key="1">
    <citation type="submission" date="2019-12" db="EMBL/GenBank/DDBJ databases">
        <title>Neisseriaceae gen. nov. sp. Genome sequencing and assembly.</title>
        <authorList>
            <person name="Liu Z."/>
            <person name="Li A."/>
        </authorList>
    </citation>
    <scope>NUCLEOTIDE SEQUENCE [LARGE SCALE GENOMIC DNA]</scope>
    <source>
        <strain evidence="3 4">B2N2-7</strain>
    </source>
</reference>
<dbReference type="EMBL" id="WSSB01000008">
    <property type="protein sequence ID" value="MXR37328.1"/>
    <property type="molecule type" value="Genomic_DNA"/>
</dbReference>
<dbReference type="GO" id="GO:0090313">
    <property type="term" value="P:regulation of protein targeting to membrane"/>
    <property type="evidence" value="ECO:0007669"/>
    <property type="project" value="TreeGrafter"/>
</dbReference>
<gene>
    <name evidence="3" type="ORF">GQF02_10120</name>
</gene>
<evidence type="ECO:0000259" key="2">
    <source>
        <dbReference type="Pfam" id="PF05170"/>
    </source>
</evidence>
<dbReference type="Proteomes" id="UP000467214">
    <property type="component" value="Unassembled WGS sequence"/>
</dbReference>
<organism evidence="3 4">
    <name type="scientific">Craterilacuibacter sinensis</name>
    <dbReference type="NCBI Taxonomy" id="2686017"/>
    <lineage>
        <taxon>Bacteria</taxon>
        <taxon>Pseudomonadati</taxon>
        <taxon>Pseudomonadota</taxon>
        <taxon>Betaproteobacteria</taxon>
        <taxon>Neisseriales</taxon>
        <taxon>Neisseriaceae</taxon>
        <taxon>Craterilacuibacter</taxon>
    </lineage>
</organism>
<dbReference type="PANTHER" id="PTHR30441:SF4">
    <property type="entry name" value="PROTEIN ASMA"/>
    <property type="match status" value="1"/>
</dbReference>
<dbReference type="GO" id="GO:0005886">
    <property type="term" value="C:plasma membrane"/>
    <property type="evidence" value="ECO:0007669"/>
    <property type="project" value="TreeGrafter"/>
</dbReference>
<dbReference type="Pfam" id="PF05170">
    <property type="entry name" value="AsmA"/>
    <property type="match status" value="1"/>
</dbReference>
<protein>
    <submittedName>
        <fullName evidence="3">AsmA family protein</fullName>
    </submittedName>
</protein>
<feature type="transmembrane region" description="Helical" evidence="1">
    <location>
        <begin position="12"/>
        <end position="32"/>
    </location>
</feature>
<sequence length="719" mass="78758">MKLNSGRLWLKTFVYGAFTLCVLSACALILFYQRFDAQSVRHNIVHEFAQRGFDAEINGSISPHFFPYPGLDIERIAVYPAGTRSALLTLDKLDIDLAWWPLLQKQYELRRLAADGMTLKLRQQSDGRLNIAGLLQKNQTTSLKLQLDRFALRNTNIDFQDEISGHTAALRDTQLELVDMTSAAHLQLDGKLFEGKREFKLALSAPYRISSNKITSHDISAILTGSGRNTGTSLRVTGNLDINTATLQTTAKALQIKLDSTQPKLQLEASIPHASANPAEVLIPHATGAGEFSYAQTRYRFNSVLDQLKLTPAGLYATQISSELISSQGPHSIKIKLSAPLQLAGLNTLRMDPLKLDARLITPVLPRGQLFAALDGTLSGELDSSRLTLRVAGKLDGTRLALALDQTGFLDPHHEAALSIDQLDLNRYLPETKPEQAVALFQNTAPLQLDWMDFLHLKGKVDIGELNMGRFRVRDINAHVEADRNAFAVDNLSASIYEGKLSGSARLQRGKDATLSLKQQLHGMHIRPLLLDLFNFSRIEGKGSGEVNLVAHGKSLAGLRDTLTGQASVKLAQGALTGIDLVAALKNLPAELKDWSATSLATDQKQKTTFQSLSASFDLDNGIARNQDLQLASQLVNVHGNGKLDLPQSIIDYTLDVKANPRSFKQLGGVNVPLKITGQINAPIYALDFNAMVKGKTSPGEKQQALKQELKKQITTILP</sequence>
<keyword evidence="1" id="KW-0472">Membrane</keyword>
<keyword evidence="1" id="KW-1133">Transmembrane helix</keyword>
<accession>A0A845BQ87</accession>
<proteinExistence type="predicted"/>
<dbReference type="AlphaFoldDB" id="A0A845BQ87"/>
<keyword evidence="1" id="KW-0812">Transmembrane</keyword>
<dbReference type="RefSeq" id="WP_160796841.1">
    <property type="nucleotide sequence ID" value="NZ_WSSB01000008.1"/>
</dbReference>
<feature type="domain" description="AsmA" evidence="2">
    <location>
        <begin position="11"/>
        <end position="629"/>
    </location>
</feature>
<dbReference type="PROSITE" id="PS51257">
    <property type="entry name" value="PROKAR_LIPOPROTEIN"/>
    <property type="match status" value="1"/>
</dbReference>